<dbReference type="AlphaFoldDB" id="A0A3B1BL79"/>
<reference evidence="3" key="1">
    <citation type="submission" date="2018-06" db="EMBL/GenBank/DDBJ databases">
        <authorList>
            <person name="Zhirakovskaya E."/>
        </authorList>
    </citation>
    <scope>NUCLEOTIDE SEQUENCE</scope>
</reference>
<sequence length="132" mass="14064">MSIGLLLVTHNNMGTELLATATTMLGNCPLQTNTLTVPFDCDLEQAHTSARHHIQQLDQGDGVLVLTDIFGSTPSNIVCAMQGGERVIIVTGLNLPMLIRVLNYPKLDLPTLAEKAESGGHTGIIACQPDCN</sequence>
<dbReference type="InterPro" id="IPR036662">
    <property type="entry name" value="PTS_EIIA_man-typ_sf"/>
</dbReference>
<evidence type="ECO:0000259" key="2">
    <source>
        <dbReference type="PROSITE" id="PS51096"/>
    </source>
</evidence>
<organism evidence="3">
    <name type="scientific">hydrothermal vent metagenome</name>
    <dbReference type="NCBI Taxonomy" id="652676"/>
    <lineage>
        <taxon>unclassified sequences</taxon>
        <taxon>metagenomes</taxon>
        <taxon>ecological metagenomes</taxon>
    </lineage>
</organism>
<dbReference type="Gene3D" id="3.40.50.510">
    <property type="entry name" value="Phosphotransferase system, mannose-type IIA component"/>
    <property type="match status" value="1"/>
</dbReference>
<evidence type="ECO:0000256" key="1">
    <source>
        <dbReference type="ARBA" id="ARBA00022679"/>
    </source>
</evidence>
<dbReference type="PANTHER" id="PTHR33799">
    <property type="entry name" value="PTS PERMEASE-RELATED-RELATED"/>
    <property type="match status" value="1"/>
</dbReference>
<name>A0A3B1BL79_9ZZZZ</name>
<dbReference type="Pfam" id="PF03610">
    <property type="entry name" value="EIIA-man"/>
    <property type="match status" value="1"/>
</dbReference>
<evidence type="ECO:0000313" key="3">
    <source>
        <dbReference type="EMBL" id="VAX05497.1"/>
    </source>
</evidence>
<gene>
    <name evidence="3" type="ORF">MNBD_GAMMA26-1587</name>
</gene>
<dbReference type="SUPFAM" id="SSF53062">
    <property type="entry name" value="PTS system fructose IIA component-like"/>
    <property type="match status" value="1"/>
</dbReference>
<proteinExistence type="predicted"/>
<feature type="domain" description="PTS EIIA type-4" evidence="2">
    <location>
        <begin position="2"/>
        <end position="124"/>
    </location>
</feature>
<dbReference type="InterPro" id="IPR051471">
    <property type="entry name" value="Bacterial_PTS_sugar_comp"/>
</dbReference>
<accession>A0A3B1BL79</accession>
<protein>
    <submittedName>
        <fullName evidence="3">PTS system, mannose/fructose/sorbose family, IIA component</fullName>
    </submittedName>
</protein>
<dbReference type="GO" id="GO:0016020">
    <property type="term" value="C:membrane"/>
    <property type="evidence" value="ECO:0007669"/>
    <property type="project" value="InterPro"/>
</dbReference>
<keyword evidence="1" id="KW-0808">Transferase</keyword>
<dbReference type="InterPro" id="IPR004701">
    <property type="entry name" value="PTS_EIIA_man-typ"/>
</dbReference>
<dbReference type="PROSITE" id="PS51096">
    <property type="entry name" value="PTS_EIIA_TYPE_4"/>
    <property type="match status" value="1"/>
</dbReference>
<dbReference type="GO" id="GO:0016740">
    <property type="term" value="F:transferase activity"/>
    <property type="evidence" value="ECO:0007669"/>
    <property type="project" value="UniProtKB-KW"/>
</dbReference>
<dbReference type="GO" id="GO:0009401">
    <property type="term" value="P:phosphoenolpyruvate-dependent sugar phosphotransferase system"/>
    <property type="evidence" value="ECO:0007669"/>
    <property type="project" value="InterPro"/>
</dbReference>
<dbReference type="EMBL" id="UOFX01000006">
    <property type="protein sequence ID" value="VAX05497.1"/>
    <property type="molecule type" value="Genomic_DNA"/>
</dbReference>
<dbReference type="PANTHER" id="PTHR33799:SF1">
    <property type="entry name" value="PTS SYSTEM MANNOSE-SPECIFIC EIIAB COMPONENT-RELATED"/>
    <property type="match status" value="1"/>
</dbReference>